<dbReference type="AlphaFoldDB" id="A0A3G2L204"/>
<sequence length="385" mass="45175">MTETNNHYDYIIVGAGAAGLMLATAMAQDSFFDHSKILVLDKDPKNVNDRTWCFWEKGDGQFDHIVSYEWSQINFTGKQFSKDYNINPYTYKMVKGLDFYKDSLTLLSSKENIHFKIEEVVQIIEKEDGAVINTLNCQYESKQVFNSIFSYEQAKKQSKYPVLEQHFLGWHIKTDQSVFNPKRATYMDFSIPQKGNTRFMYVLPFSEREALIEYTLFSQNKLPEKEYSDALEEYLKENFGLKSYTIVEKEYGSIPMTCYDFSKNNSRHIFNIGTAGGWAKPSTGYAFMSTANMIPKLVHHLKANIPLSNLNRKNRFWYYDLLLLDVLAQKNHLGHYLFQSIFEKRDPQLLFKFLSEKTSFPEEIYLIFSCPKYQFIRTLIKRIAY</sequence>
<gene>
    <name evidence="1" type="ORF">D1013_02200</name>
</gene>
<keyword evidence="2" id="KW-1185">Reference proteome</keyword>
<organism evidence="1 2">
    <name type="scientific">Euzebyella marina</name>
    <dbReference type="NCBI Taxonomy" id="1761453"/>
    <lineage>
        <taxon>Bacteria</taxon>
        <taxon>Pseudomonadati</taxon>
        <taxon>Bacteroidota</taxon>
        <taxon>Flavobacteriia</taxon>
        <taxon>Flavobacteriales</taxon>
        <taxon>Flavobacteriaceae</taxon>
        <taxon>Euzebyella</taxon>
    </lineage>
</organism>
<dbReference type="Proteomes" id="UP000276309">
    <property type="component" value="Chromosome"/>
</dbReference>
<dbReference type="KEGG" id="emar:D1013_02200"/>
<dbReference type="SUPFAM" id="SSF51905">
    <property type="entry name" value="FAD/NAD(P)-binding domain"/>
    <property type="match status" value="1"/>
</dbReference>
<name>A0A3G2L204_9FLAO</name>
<dbReference type="RefSeq" id="WP_121847330.1">
    <property type="nucleotide sequence ID" value="NZ_CP032050.1"/>
</dbReference>
<proteinExistence type="predicted"/>
<dbReference type="OrthoDB" id="24355at2"/>
<dbReference type="InterPro" id="IPR036188">
    <property type="entry name" value="FAD/NAD-bd_sf"/>
</dbReference>
<evidence type="ECO:0000313" key="2">
    <source>
        <dbReference type="Proteomes" id="UP000276309"/>
    </source>
</evidence>
<reference evidence="1 2" key="1">
    <citation type="submission" date="2018-08" db="EMBL/GenBank/DDBJ databases">
        <title>The reduced genetic potential of extracellular carbohydrate catabolism in Euzebyella marina RN62, a Flavobacteriia bacterium isolated from the hadal water.</title>
        <authorList>
            <person name="Xue C."/>
        </authorList>
    </citation>
    <scope>NUCLEOTIDE SEQUENCE [LARGE SCALE GENOMIC DNA]</scope>
    <source>
        <strain evidence="1 2">RN62</strain>
    </source>
</reference>
<dbReference type="EMBL" id="CP032050">
    <property type="protein sequence ID" value="AYN66278.1"/>
    <property type="molecule type" value="Genomic_DNA"/>
</dbReference>
<dbReference type="Pfam" id="PF05834">
    <property type="entry name" value="Lycopene_cycl"/>
    <property type="match status" value="1"/>
</dbReference>
<accession>A0A3G2L204</accession>
<dbReference type="Gene3D" id="3.50.50.60">
    <property type="entry name" value="FAD/NAD(P)-binding domain"/>
    <property type="match status" value="1"/>
</dbReference>
<protein>
    <submittedName>
        <fullName evidence="1">Lycopene cyclase</fullName>
    </submittedName>
</protein>
<evidence type="ECO:0000313" key="1">
    <source>
        <dbReference type="EMBL" id="AYN66278.1"/>
    </source>
</evidence>